<keyword evidence="8" id="KW-0966">Cell projection</keyword>
<feature type="domain" description="Flagellar basal body rod protein N-terminal" evidence="5">
    <location>
        <begin position="6"/>
        <end position="35"/>
    </location>
</feature>
<dbReference type="PANTHER" id="PTHR30435">
    <property type="entry name" value="FLAGELLAR PROTEIN"/>
    <property type="match status" value="1"/>
</dbReference>
<dbReference type="AlphaFoldDB" id="A0A0B5DX50"/>
<dbReference type="RefSeq" id="WP_043867990.1">
    <property type="nucleotide sequence ID" value="NZ_CP004393.1"/>
</dbReference>
<dbReference type="Pfam" id="PF06429">
    <property type="entry name" value="Flg_bbr_C"/>
    <property type="match status" value="1"/>
</dbReference>
<evidence type="ECO:0000313" key="9">
    <source>
        <dbReference type="Proteomes" id="UP000031521"/>
    </source>
</evidence>
<evidence type="ECO:0000256" key="4">
    <source>
        <dbReference type="RuleBase" id="RU362116"/>
    </source>
</evidence>
<dbReference type="GO" id="GO:0009425">
    <property type="term" value="C:bacterial-type flagellum basal body"/>
    <property type="evidence" value="ECO:0007669"/>
    <property type="project" value="UniProtKB-SubCell"/>
</dbReference>
<dbReference type="KEGG" id="cid:P73_0097"/>
<feature type="domain" description="Flagellar basal-body/hook protein C-terminal" evidence="6">
    <location>
        <begin position="191"/>
        <end position="234"/>
    </location>
</feature>
<evidence type="ECO:0000259" key="6">
    <source>
        <dbReference type="Pfam" id="PF06429"/>
    </source>
</evidence>
<keyword evidence="8" id="KW-0282">Flagellum</keyword>
<accession>A0A0B5DX50</accession>
<sequence length="238" mass="25443">MDSAGYTTLTRLSGLNREMQAIANNIANVSTTGFRKEGMLFSEHVSALGRDEDSLSMAHANVRLTHAAQGPLAATGGTYDFAIEGEGFFLLQMPEGQALTRNGAFTTNEQGELTSHDGARLMDDGGAPIFIPPAARTISVSADGTLSADGEPLARIGLYMPEDPLTLLRTNGVRFIPTGGVVPQEGSVLLQGHLETSNVDAVTEIARMIEVQHAYTTGQKFIEQEHERIKTVISTLGR</sequence>
<proteinExistence type="inferred from homology"/>
<keyword evidence="3 4" id="KW-0975">Bacterial flagellum</keyword>
<evidence type="ECO:0000256" key="1">
    <source>
        <dbReference type="ARBA" id="ARBA00004117"/>
    </source>
</evidence>
<dbReference type="PANTHER" id="PTHR30435:SF19">
    <property type="entry name" value="FLAGELLAR BASAL-BODY ROD PROTEIN FLGG"/>
    <property type="match status" value="1"/>
</dbReference>
<protein>
    <submittedName>
        <fullName evidence="8">Flagellar basal body rod protein FlgF</fullName>
    </submittedName>
</protein>
<comment type="similarity">
    <text evidence="2 4">Belongs to the flagella basal body rod proteins family.</text>
</comment>
<evidence type="ECO:0000259" key="7">
    <source>
        <dbReference type="Pfam" id="PF22692"/>
    </source>
</evidence>
<dbReference type="HOGENOM" id="CLU_013687_0_0_5"/>
<evidence type="ECO:0000256" key="2">
    <source>
        <dbReference type="ARBA" id="ARBA00009677"/>
    </source>
</evidence>
<evidence type="ECO:0000313" key="8">
    <source>
        <dbReference type="EMBL" id="AJE44812.1"/>
    </source>
</evidence>
<dbReference type="OrthoDB" id="9804559at2"/>
<dbReference type="NCBIfam" id="TIGR03506">
    <property type="entry name" value="FlgEFG_subfam"/>
    <property type="match status" value="1"/>
</dbReference>
<organism evidence="8 9">
    <name type="scientific">Celeribacter indicus</name>
    <dbReference type="NCBI Taxonomy" id="1208324"/>
    <lineage>
        <taxon>Bacteria</taxon>
        <taxon>Pseudomonadati</taxon>
        <taxon>Pseudomonadota</taxon>
        <taxon>Alphaproteobacteria</taxon>
        <taxon>Rhodobacterales</taxon>
        <taxon>Roseobacteraceae</taxon>
        <taxon>Celeribacter</taxon>
    </lineage>
</organism>
<dbReference type="InterPro" id="IPR037925">
    <property type="entry name" value="FlgE/F/G-like"/>
</dbReference>
<keyword evidence="8" id="KW-0969">Cilium</keyword>
<keyword evidence="9" id="KW-1185">Reference proteome</keyword>
<reference evidence="8 9" key="1">
    <citation type="journal article" date="2014" name="Int. J. Syst. Evol. Microbiol.">
        <title>Celeribacter indicus sp. nov., a polycyclic aromatic hydrocarbon-degrading bacterium from deep-sea sediment and reclassification of Huaishuia halophila as Celeribacter halophilus comb. nov.</title>
        <authorList>
            <person name="Lai Q."/>
            <person name="Cao J."/>
            <person name="Yuan J."/>
            <person name="Li F."/>
            <person name="Shao Z."/>
        </authorList>
    </citation>
    <scope>NUCLEOTIDE SEQUENCE [LARGE SCALE GENOMIC DNA]</scope>
    <source>
        <strain evidence="8">P73</strain>
    </source>
</reference>
<dbReference type="Pfam" id="PF22692">
    <property type="entry name" value="LlgE_F_G_D1"/>
    <property type="match status" value="1"/>
</dbReference>
<evidence type="ECO:0000259" key="5">
    <source>
        <dbReference type="Pfam" id="PF00460"/>
    </source>
</evidence>
<evidence type="ECO:0000256" key="3">
    <source>
        <dbReference type="ARBA" id="ARBA00023143"/>
    </source>
</evidence>
<dbReference type="Pfam" id="PF00460">
    <property type="entry name" value="Flg_bb_rod"/>
    <property type="match status" value="1"/>
</dbReference>
<name>A0A0B5DX50_9RHOB</name>
<feature type="domain" description="Flagellar hook protein FlgE/F/G-like D1" evidence="7">
    <location>
        <begin position="82"/>
        <end position="148"/>
    </location>
</feature>
<dbReference type="InterPro" id="IPR019776">
    <property type="entry name" value="Flagellar_basal_body_rod_CS"/>
</dbReference>
<gene>
    <name evidence="8" type="primary">flgF</name>
    <name evidence="8" type="ORF">P73_0097</name>
</gene>
<comment type="subcellular location">
    <subcellularLocation>
        <location evidence="1 4">Bacterial flagellum basal body</location>
    </subcellularLocation>
</comment>
<dbReference type="PROSITE" id="PS00588">
    <property type="entry name" value="FLAGELLA_BB_ROD"/>
    <property type="match status" value="1"/>
</dbReference>
<dbReference type="InterPro" id="IPR010930">
    <property type="entry name" value="Flg_bb/hook_C_dom"/>
</dbReference>
<dbReference type="STRING" id="1208324.P73_0097"/>
<dbReference type="Proteomes" id="UP000031521">
    <property type="component" value="Chromosome"/>
</dbReference>
<dbReference type="NCBIfam" id="NF009332">
    <property type="entry name" value="PRK12690.1"/>
    <property type="match status" value="1"/>
</dbReference>
<dbReference type="InterPro" id="IPR020013">
    <property type="entry name" value="Flagellar_FlgE/F/G"/>
</dbReference>
<dbReference type="InterPro" id="IPR001444">
    <property type="entry name" value="Flag_bb_rod_N"/>
</dbReference>
<dbReference type="GO" id="GO:0071978">
    <property type="term" value="P:bacterial-type flagellum-dependent swarming motility"/>
    <property type="evidence" value="ECO:0007669"/>
    <property type="project" value="TreeGrafter"/>
</dbReference>
<dbReference type="EMBL" id="CP004393">
    <property type="protein sequence ID" value="AJE44812.1"/>
    <property type="molecule type" value="Genomic_DNA"/>
</dbReference>
<dbReference type="SUPFAM" id="SSF117143">
    <property type="entry name" value="Flagellar hook protein flgE"/>
    <property type="match status" value="1"/>
</dbReference>
<dbReference type="InterPro" id="IPR053967">
    <property type="entry name" value="LlgE_F_G-like_D1"/>
</dbReference>